<gene>
    <name evidence="2" type="ORF">METZ01_LOCUS365129</name>
</gene>
<name>A0A382SS22_9ZZZZ</name>
<dbReference type="AlphaFoldDB" id="A0A382SS22"/>
<accession>A0A382SS22</accession>
<protein>
    <submittedName>
        <fullName evidence="2">Uncharacterized protein</fullName>
    </submittedName>
</protein>
<sequence length="98" mass="11039">MDSNHQPNDYESFALPLSYGPSKDDSIGPKCWGRPIVAFGNLLFVLGIGFVFIGLIWRSRWHRSGNLIHRRFFFASPLIVIVIGVIIAIVSLYFTGEL</sequence>
<evidence type="ECO:0000256" key="1">
    <source>
        <dbReference type="SAM" id="Phobius"/>
    </source>
</evidence>
<organism evidence="2">
    <name type="scientific">marine metagenome</name>
    <dbReference type="NCBI Taxonomy" id="408172"/>
    <lineage>
        <taxon>unclassified sequences</taxon>
        <taxon>metagenomes</taxon>
        <taxon>ecological metagenomes</taxon>
    </lineage>
</organism>
<reference evidence="2" key="1">
    <citation type="submission" date="2018-05" db="EMBL/GenBank/DDBJ databases">
        <authorList>
            <person name="Lanie J.A."/>
            <person name="Ng W.-L."/>
            <person name="Kazmierczak K.M."/>
            <person name="Andrzejewski T.M."/>
            <person name="Davidsen T.M."/>
            <person name="Wayne K.J."/>
            <person name="Tettelin H."/>
            <person name="Glass J.I."/>
            <person name="Rusch D."/>
            <person name="Podicherti R."/>
            <person name="Tsui H.-C.T."/>
            <person name="Winkler M.E."/>
        </authorList>
    </citation>
    <scope>NUCLEOTIDE SEQUENCE</scope>
</reference>
<keyword evidence="1" id="KW-0472">Membrane</keyword>
<feature type="transmembrane region" description="Helical" evidence="1">
    <location>
        <begin position="72"/>
        <end position="94"/>
    </location>
</feature>
<keyword evidence="1" id="KW-1133">Transmembrane helix</keyword>
<dbReference type="AntiFam" id="ANF00011">
    <property type="entry name" value="tRNA translation"/>
</dbReference>
<feature type="transmembrane region" description="Helical" evidence="1">
    <location>
        <begin position="36"/>
        <end position="57"/>
    </location>
</feature>
<proteinExistence type="predicted"/>
<dbReference type="EMBL" id="UINC01130906">
    <property type="protein sequence ID" value="SVD12275.1"/>
    <property type="molecule type" value="Genomic_DNA"/>
</dbReference>
<evidence type="ECO:0000313" key="2">
    <source>
        <dbReference type="EMBL" id="SVD12275.1"/>
    </source>
</evidence>
<keyword evidence="1" id="KW-0812">Transmembrane</keyword>